<dbReference type="InterPro" id="IPR013087">
    <property type="entry name" value="Znf_C2H2_type"/>
</dbReference>
<keyword evidence="2" id="KW-0479">Metal-binding</keyword>
<evidence type="ECO:0000256" key="4">
    <source>
        <dbReference type="ARBA" id="ARBA00022833"/>
    </source>
</evidence>
<dbReference type="Pfam" id="PF00096">
    <property type="entry name" value="zf-C2H2"/>
    <property type="match status" value="1"/>
</dbReference>
<dbReference type="OrthoDB" id="6077919at2759"/>
<dbReference type="FunFam" id="3.30.160.60:FF:000446">
    <property type="entry name" value="Zinc finger protein"/>
    <property type="match status" value="1"/>
</dbReference>
<evidence type="ECO:0000256" key="1">
    <source>
        <dbReference type="ARBA" id="ARBA00004123"/>
    </source>
</evidence>
<comment type="subcellular location">
    <subcellularLocation>
        <location evidence="1">Nucleus</location>
    </subcellularLocation>
</comment>
<keyword evidence="4" id="KW-0862">Zinc</keyword>
<accession>A0A226EC54</accession>
<dbReference type="InterPro" id="IPR036236">
    <property type="entry name" value="Znf_C2H2_sf"/>
</dbReference>
<evidence type="ECO:0000256" key="2">
    <source>
        <dbReference type="ARBA" id="ARBA00022723"/>
    </source>
</evidence>
<keyword evidence="5" id="KW-0805">Transcription regulation</keyword>
<gene>
    <name evidence="10" type="ORF">Fcan01_11853</name>
</gene>
<feature type="domain" description="C2H2-type" evidence="9">
    <location>
        <begin position="207"/>
        <end position="235"/>
    </location>
</feature>
<dbReference type="SUPFAM" id="SSF57667">
    <property type="entry name" value="beta-beta-alpha zinc fingers"/>
    <property type="match status" value="2"/>
</dbReference>
<dbReference type="Pfam" id="PF12874">
    <property type="entry name" value="zf-met"/>
    <property type="match status" value="2"/>
</dbReference>
<dbReference type="STRING" id="158441.A0A226EC54"/>
<dbReference type="PROSITE" id="PS50157">
    <property type="entry name" value="ZINC_FINGER_C2H2_2"/>
    <property type="match status" value="6"/>
</dbReference>
<reference evidence="10 11" key="1">
    <citation type="submission" date="2015-12" db="EMBL/GenBank/DDBJ databases">
        <title>The genome of Folsomia candida.</title>
        <authorList>
            <person name="Faddeeva A."/>
            <person name="Derks M.F."/>
            <person name="Anvar Y."/>
            <person name="Smit S."/>
            <person name="Van Straalen N."/>
            <person name="Roelofs D."/>
        </authorList>
    </citation>
    <scope>NUCLEOTIDE SEQUENCE [LARGE SCALE GENOMIC DNA]</scope>
    <source>
        <strain evidence="10 11">VU population</strain>
        <tissue evidence="10">Whole body</tissue>
    </source>
</reference>
<dbReference type="SMART" id="SM00355">
    <property type="entry name" value="ZnF_C2H2"/>
    <property type="match status" value="8"/>
</dbReference>
<dbReference type="AlphaFoldDB" id="A0A226EC54"/>
<feature type="domain" description="C2H2-type" evidence="9">
    <location>
        <begin position="179"/>
        <end position="206"/>
    </location>
</feature>
<dbReference type="GO" id="GO:0005634">
    <property type="term" value="C:nucleus"/>
    <property type="evidence" value="ECO:0007669"/>
    <property type="project" value="UniProtKB-SubCell"/>
</dbReference>
<dbReference type="PANTHER" id="PTHR46179">
    <property type="entry name" value="ZINC FINGER PROTEIN"/>
    <property type="match status" value="1"/>
</dbReference>
<evidence type="ECO:0000256" key="6">
    <source>
        <dbReference type="ARBA" id="ARBA00023163"/>
    </source>
</evidence>
<dbReference type="EMBL" id="LNIX01000005">
    <property type="protein sequence ID" value="OXA54684.1"/>
    <property type="molecule type" value="Genomic_DNA"/>
</dbReference>
<evidence type="ECO:0000256" key="3">
    <source>
        <dbReference type="ARBA" id="ARBA00022771"/>
    </source>
</evidence>
<evidence type="ECO:0000256" key="7">
    <source>
        <dbReference type="ARBA" id="ARBA00023242"/>
    </source>
</evidence>
<protein>
    <submittedName>
        <fullName evidence="10">Zinc finger protein 62</fullName>
    </submittedName>
</protein>
<feature type="domain" description="C2H2-type" evidence="9">
    <location>
        <begin position="266"/>
        <end position="296"/>
    </location>
</feature>
<keyword evidence="11" id="KW-1185">Reference proteome</keyword>
<feature type="domain" description="C2H2-type" evidence="9">
    <location>
        <begin position="45"/>
        <end position="73"/>
    </location>
</feature>
<feature type="domain" description="C2H2-type" evidence="9">
    <location>
        <begin position="114"/>
        <end position="143"/>
    </location>
</feature>
<keyword evidence="7" id="KW-0539">Nucleus</keyword>
<dbReference type="GO" id="GO:0008270">
    <property type="term" value="F:zinc ion binding"/>
    <property type="evidence" value="ECO:0007669"/>
    <property type="project" value="UniProtKB-KW"/>
</dbReference>
<feature type="domain" description="C2H2-type" evidence="9">
    <location>
        <begin position="147"/>
        <end position="174"/>
    </location>
</feature>
<evidence type="ECO:0000256" key="5">
    <source>
        <dbReference type="ARBA" id="ARBA00023015"/>
    </source>
</evidence>
<dbReference type="GO" id="GO:0006357">
    <property type="term" value="P:regulation of transcription by RNA polymerase II"/>
    <property type="evidence" value="ECO:0007669"/>
    <property type="project" value="TreeGrafter"/>
</dbReference>
<comment type="caution">
    <text evidence="10">The sequence shown here is derived from an EMBL/GenBank/DDBJ whole genome shotgun (WGS) entry which is preliminary data.</text>
</comment>
<evidence type="ECO:0000259" key="9">
    <source>
        <dbReference type="PROSITE" id="PS50157"/>
    </source>
</evidence>
<evidence type="ECO:0000256" key="8">
    <source>
        <dbReference type="PROSITE-ProRule" id="PRU00042"/>
    </source>
</evidence>
<proteinExistence type="predicted"/>
<evidence type="ECO:0000313" key="10">
    <source>
        <dbReference type="EMBL" id="OXA54684.1"/>
    </source>
</evidence>
<name>A0A226EC54_FOLCA</name>
<dbReference type="PROSITE" id="PS00028">
    <property type="entry name" value="ZINC_FINGER_C2H2_1"/>
    <property type="match status" value="6"/>
</dbReference>
<organism evidence="10 11">
    <name type="scientific">Folsomia candida</name>
    <name type="common">Springtail</name>
    <dbReference type="NCBI Taxonomy" id="158441"/>
    <lineage>
        <taxon>Eukaryota</taxon>
        <taxon>Metazoa</taxon>
        <taxon>Ecdysozoa</taxon>
        <taxon>Arthropoda</taxon>
        <taxon>Hexapoda</taxon>
        <taxon>Collembola</taxon>
        <taxon>Entomobryomorpha</taxon>
        <taxon>Isotomoidea</taxon>
        <taxon>Isotomidae</taxon>
        <taxon>Proisotominae</taxon>
        <taxon>Folsomia</taxon>
    </lineage>
</organism>
<dbReference type="InterPro" id="IPR051061">
    <property type="entry name" value="Zinc_finger_trans_reg"/>
</dbReference>
<dbReference type="Proteomes" id="UP000198287">
    <property type="component" value="Unassembled WGS sequence"/>
</dbReference>
<evidence type="ECO:0000313" key="11">
    <source>
        <dbReference type="Proteomes" id="UP000198287"/>
    </source>
</evidence>
<sequence>MCPLRQWQNSFRQWHCRKEFLDKKRFKLHNLRHSEHNSPLVKKRYPCPFCEKRFDSSTNANDHLMGKHLKEKLQMSYLWEILRLASVVTRPCKKSHSNRKTGQIWLPHVRKSSFQCDFPGCGKTFKFSNSLKAHKEIHLPRNERATYECPLCAKTIMTKPYLKKHLALHDENQDDNKPFECNLCQKKCRTREHLKLHLRSHLQEKPFKCALCEASFCSTSGLAVHRRNRHVEKERRMLSCSMYKATYLTKKALKVHVSSVHEGTFFNCPVNLCKSQFGSVTRLESHLKTAHGSIVPCPRCGKHVKEYYLQKFHVSSWCGCWQSGEDSMPGGDLWENFSSRKQLRRETCKVAPFRKPTRGEGVLVGVSIL</sequence>
<keyword evidence="6" id="KW-0804">Transcription</keyword>
<dbReference type="Gene3D" id="3.30.160.60">
    <property type="entry name" value="Classic Zinc Finger"/>
    <property type="match status" value="5"/>
</dbReference>
<dbReference type="PANTHER" id="PTHR46179:SF13">
    <property type="entry name" value="C2H2-TYPE DOMAIN-CONTAINING PROTEIN"/>
    <property type="match status" value="1"/>
</dbReference>
<keyword evidence="3 8" id="KW-0863">Zinc-finger</keyword>